<evidence type="ECO:0000259" key="10">
    <source>
        <dbReference type="Pfam" id="PF05649"/>
    </source>
</evidence>
<dbReference type="GeneTree" id="ENSGT00940000156745"/>
<dbReference type="SUPFAM" id="SSF55486">
    <property type="entry name" value="Metalloproteases ('zincins'), catalytic domain"/>
    <property type="match status" value="1"/>
</dbReference>
<dbReference type="InParanoid" id="A0A3B1K1T5"/>
<evidence type="ECO:0000256" key="4">
    <source>
        <dbReference type="ARBA" id="ARBA00022801"/>
    </source>
</evidence>
<dbReference type="STRING" id="7994.ENSAMXP00000048050"/>
<reference evidence="11" key="3">
    <citation type="submission" date="2025-08" db="UniProtKB">
        <authorList>
            <consortium name="Ensembl"/>
        </authorList>
    </citation>
    <scope>IDENTIFICATION</scope>
</reference>
<evidence type="ECO:0000313" key="12">
    <source>
        <dbReference type="Proteomes" id="UP000018467"/>
    </source>
</evidence>
<keyword evidence="6" id="KW-0482">Metalloprotease</keyword>
<dbReference type="Pfam" id="PF01431">
    <property type="entry name" value="Peptidase_M13"/>
    <property type="match status" value="1"/>
</dbReference>
<dbReference type="PANTHER" id="PTHR11733">
    <property type="entry name" value="ZINC METALLOPROTEASE FAMILY M13 NEPRILYSIN-RELATED"/>
    <property type="match status" value="1"/>
</dbReference>
<name>A0A3B1K1T5_ASTMX</name>
<feature type="compositionally biased region" description="Basic and acidic residues" evidence="7">
    <location>
        <begin position="1"/>
        <end position="12"/>
    </location>
</feature>
<evidence type="ECO:0000256" key="2">
    <source>
        <dbReference type="ARBA" id="ARBA00022670"/>
    </source>
</evidence>
<evidence type="ECO:0000259" key="9">
    <source>
        <dbReference type="Pfam" id="PF01431"/>
    </source>
</evidence>
<keyword evidence="4" id="KW-0378">Hydrolase</keyword>
<keyword evidence="8" id="KW-0472">Membrane</keyword>
<keyword evidence="3" id="KW-0479">Metal-binding</keyword>
<dbReference type="AlphaFoldDB" id="A0A3B1K1T5"/>
<dbReference type="InterPro" id="IPR024079">
    <property type="entry name" value="MetalloPept_cat_dom_sf"/>
</dbReference>
<proteinExistence type="predicted"/>
<dbReference type="Ensembl" id="ENSAMXT00000040721.1">
    <property type="protein sequence ID" value="ENSAMXP00000048050.1"/>
    <property type="gene ID" value="ENSAMXG00000018998.2"/>
</dbReference>
<dbReference type="GO" id="GO:0016485">
    <property type="term" value="P:protein processing"/>
    <property type="evidence" value="ECO:0007669"/>
    <property type="project" value="TreeGrafter"/>
</dbReference>
<evidence type="ECO:0000256" key="7">
    <source>
        <dbReference type="SAM" id="MobiDB-lite"/>
    </source>
</evidence>
<dbReference type="InterPro" id="IPR000718">
    <property type="entry name" value="Peptidase_M13"/>
</dbReference>
<keyword evidence="2" id="KW-0645">Protease</keyword>
<keyword evidence="12" id="KW-1185">Reference proteome</keyword>
<feature type="region of interest" description="Disordered" evidence="7">
    <location>
        <begin position="1"/>
        <end position="27"/>
    </location>
</feature>
<evidence type="ECO:0000256" key="8">
    <source>
        <dbReference type="SAM" id="Phobius"/>
    </source>
</evidence>
<evidence type="ECO:0000256" key="1">
    <source>
        <dbReference type="ARBA" id="ARBA00001947"/>
    </source>
</evidence>
<evidence type="ECO:0000256" key="5">
    <source>
        <dbReference type="ARBA" id="ARBA00022833"/>
    </source>
</evidence>
<dbReference type="GO" id="GO:0005886">
    <property type="term" value="C:plasma membrane"/>
    <property type="evidence" value="ECO:0007669"/>
    <property type="project" value="TreeGrafter"/>
</dbReference>
<dbReference type="InterPro" id="IPR018497">
    <property type="entry name" value="Peptidase_M13_C"/>
</dbReference>
<dbReference type="Pfam" id="PF05649">
    <property type="entry name" value="Peptidase_M13_N"/>
    <property type="match status" value="1"/>
</dbReference>
<dbReference type="GO" id="GO:0046872">
    <property type="term" value="F:metal ion binding"/>
    <property type="evidence" value="ECO:0007669"/>
    <property type="project" value="UniProtKB-KW"/>
</dbReference>
<dbReference type="InterPro" id="IPR008753">
    <property type="entry name" value="Peptidase_M13_N"/>
</dbReference>
<dbReference type="Bgee" id="ENSAMXG00000018998">
    <property type="expression patterns" value="Expressed in testis and 13 other cell types or tissues"/>
</dbReference>
<dbReference type="GO" id="GO:0004222">
    <property type="term" value="F:metalloendopeptidase activity"/>
    <property type="evidence" value="ECO:0007669"/>
    <property type="project" value="InterPro"/>
</dbReference>
<dbReference type="Gene3D" id="1.10.1380.10">
    <property type="entry name" value="Neutral endopeptidase , domain2"/>
    <property type="match status" value="1"/>
</dbReference>
<dbReference type="FunCoup" id="A0A3B1K1T5">
    <property type="interactions" value="85"/>
</dbReference>
<feature type="region of interest" description="Disordered" evidence="7">
    <location>
        <begin position="144"/>
        <end position="171"/>
    </location>
</feature>
<sequence length="769" mass="87441">MSAELRGRKNSDVSKAVNTSEKKDMDQNSSVLQVTLQISQEQAEPGEAKSVVRGQCLKLLLVFFVFFLIGTVIGLVLYSHWRTNQVPAPCLSPACRRAAERFSAAVDPFSRPCDYFQFTCGATLSRGRQRGKTVSHNLTAGQDMRRWTGRGGGRMDREAETEKGGDMPERLPDRRTALLQTIKEILESPVGGVSTHTVKEKAQRFYNTCMDFKPAESTNSERFLALVQQLGGWAASGKWTQPDFNTTLALLMAQYNTFPFFNVYVGPDQRKDQSNEGQHYIQIDQPDFQFPIEWNSGTQRSKINIQSLRPFFSSCRQLMTLLDVPSSHTTLHCGLYVSLSSTLVTATSPLTYRLSQKLLYHRITLQELQLLAPAIDWLNCLKAVFHPLPVNQSDFVLLHNLPYIIYMSQTISEWKLKHEMMGSDPLHTYMVLTLLQTLLPALDSRFSQIMHSDSMDIKEGIPHWRHCVQQSLKGFDLLLSHVIKETYAHEKAEELMNNIYSTFKTKIINLSWRDVGSRDLVLNKVKSLTPRLSINPEILNQLSLNSHYSEVIISEADYFSNYLQLLALQQKRRRKLLSHTAQHDVLFVSLFLSGNDIIFPVGMFVSPLFHPSYPRAINYGMLGSMIAKDLLHLLLPDILSQSEVPRLKSECVWEHYVSWREGSDRDKSSSLSQSQQQEVWVQYAALEIALQAYHESLQRHSDDTSVSGLSHVHLFLSSFIQASCDFQPYHAYMHFEPSFLVTVLCRNSDLCPKPLICEDSSQGHSTKPC</sequence>
<evidence type="ECO:0000313" key="11">
    <source>
        <dbReference type="Ensembl" id="ENSAMXP00000048050.1"/>
    </source>
</evidence>
<feature type="transmembrane region" description="Helical" evidence="8">
    <location>
        <begin position="59"/>
        <end position="81"/>
    </location>
</feature>
<reference evidence="11" key="4">
    <citation type="submission" date="2025-09" db="UniProtKB">
        <authorList>
            <consortium name="Ensembl"/>
        </authorList>
    </citation>
    <scope>IDENTIFICATION</scope>
</reference>
<reference evidence="12" key="2">
    <citation type="journal article" date="2014" name="Nat. Commun.">
        <title>The cavefish genome reveals candidate genes for eye loss.</title>
        <authorList>
            <person name="McGaugh S.E."/>
            <person name="Gross J.B."/>
            <person name="Aken B."/>
            <person name="Blin M."/>
            <person name="Borowsky R."/>
            <person name="Chalopin D."/>
            <person name="Hinaux H."/>
            <person name="Jeffery W.R."/>
            <person name="Keene A."/>
            <person name="Ma L."/>
            <person name="Minx P."/>
            <person name="Murphy D."/>
            <person name="O'Quin K.E."/>
            <person name="Retaux S."/>
            <person name="Rohner N."/>
            <person name="Searle S.M."/>
            <person name="Stahl B.A."/>
            <person name="Tabin C."/>
            <person name="Volff J.N."/>
            <person name="Yoshizawa M."/>
            <person name="Warren W.C."/>
        </authorList>
    </citation>
    <scope>NUCLEOTIDE SEQUENCE [LARGE SCALE GENOMIC DNA]</scope>
    <source>
        <strain evidence="12">female</strain>
    </source>
</reference>
<dbReference type="InterPro" id="IPR042089">
    <property type="entry name" value="Peptidase_M13_dom_2"/>
</dbReference>
<dbReference type="PANTHER" id="PTHR11733:SF128">
    <property type="entry name" value="KELL BLOOD GROUP GLYCOPROTEIN"/>
    <property type="match status" value="1"/>
</dbReference>
<dbReference type="Gene3D" id="3.40.390.10">
    <property type="entry name" value="Collagenase (Catalytic Domain)"/>
    <property type="match status" value="1"/>
</dbReference>
<reference evidence="12" key="1">
    <citation type="submission" date="2013-03" db="EMBL/GenBank/DDBJ databases">
        <authorList>
            <person name="Jeffery W."/>
            <person name="Warren W."/>
            <person name="Wilson R.K."/>
        </authorList>
    </citation>
    <scope>NUCLEOTIDE SEQUENCE</scope>
    <source>
        <strain evidence="12">female</strain>
    </source>
</reference>
<feature type="compositionally biased region" description="Basic and acidic residues" evidence="7">
    <location>
        <begin position="153"/>
        <end position="171"/>
    </location>
</feature>
<dbReference type="Proteomes" id="UP000018467">
    <property type="component" value="Unassembled WGS sequence"/>
</dbReference>
<keyword evidence="8" id="KW-0812">Transmembrane</keyword>
<evidence type="ECO:0000256" key="3">
    <source>
        <dbReference type="ARBA" id="ARBA00022723"/>
    </source>
</evidence>
<keyword evidence="5" id="KW-0862">Zinc</keyword>
<keyword evidence="8" id="KW-1133">Transmembrane helix</keyword>
<protein>
    <submittedName>
        <fullName evidence="11">Kell metallo-endopeptidase (Kell blood group)</fullName>
    </submittedName>
</protein>
<comment type="cofactor">
    <cofactor evidence="1">
        <name>Zn(2+)</name>
        <dbReference type="ChEBI" id="CHEBI:29105"/>
    </cofactor>
</comment>
<accession>A0A3B1K1T5</accession>
<feature type="domain" description="Peptidase M13 N-terminal" evidence="10">
    <location>
        <begin position="178"/>
        <end position="531"/>
    </location>
</feature>
<feature type="domain" description="Peptidase M13 C-terminal" evidence="9">
    <location>
        <begin position="595"/>
        <end position="721"/>
    </location>
</feature>
<dbReference type="PROSITE" id="PS51885">
    <property type="entry name" value="NEPRILYSIN"/>
    <property type="match status" value="1"/>
</dbReference>
<evidence type="ECO:0000256" key="6">
    <source>
        <dbReference type="ARBA" id="ARBA00023049"/>
    </source>
</evidence>
<organism evidence="11 12">
    <name type="scientific">Astyanax mexicanus</name>
    <name type="common">Blind cave fish</name>
    <name type="synonym">Astyanax fasciatus mexicanus</name>
    <dbReference type="NCBI Taxonomy" id="7994"/>
    <lineage>
        <taxon>Eukaryota</taxon>
        <taxon>Metazoa</taxon>
        <taxon>Chordata</taxon>
        <taxon>Craniata</taxon>
        <taxon>Vertebrata</taxon>
        <taxon>Euteleostomi</taxon>
        <taxon>Actinopterygii</taxon>
        <taxon>Neopterygii</taxon>
        <taxon>Teleostei</taxon>
        <taxon>Ostariophysi</taxon>
        <taxon>Characiformes</taxon>
        <taxon>Characoidei</taxon>
        <taxon>Acestrorhamphidae</taxon>
        <taxon>Acestrorhamphinae</taxon>
        <taxon>Astyanax</taxon>
    </lineage>
</organism>